<feature type="transmembrane region" description="Helical" evidence="2">
    <location>
        <begin position="48"/>
        <end position="69"/>
    </location>
</feature>
<sequence length="204" mass="23402">MRIFEKFFGVINPASFAPILAAFYAVVGLVFMILCFGRWIMPHAETDLAIPWAVICILLLFTGLYGIWATTKGNTWHHRQFVSASWGFILMFLCWGIVYIAVEEHHIEKVNRGCLERNQSKGWDEARCDSRRRTAATIATVMVTIGMILGIYFTLVLSKWVSALEWEEHLEREKRLAAWRDGKGDNPHVENEYQIEHPSGDQAV</sequence>
<comment type="caution">
    <text evidence="3">The sequence shown here is derived from an EMBL/GenBank/DDBJ whole genome shotgun (WGS) entry which is preliminary data.</text>
</comment>
<keyword evidence="4" id="KW-1185">Reference proteome</keyword>
<dbReference type="RefSeq" id="XP_021886064.1">
    <property type="nucleotide sequence ID" value="XM_022022668.1"/>
</dbReference>
<reference evidence="3 4" key="1">
    <citation type="submission" date="2016-07" db="EMBL/GenBank/DDBJ databases">
        <title>Pervasive Adenine N6-methylation of Active Genes in Fungi.</title>
        <authorList>
            <consortium name="DOE Joint Genome Institute"/>
            <person name="Mondo S.J."/>
            <person name="Dannebaum R.O."/>
            <person name="Kuo R.C."/>
            <person name="Labutti K."/>
            <person name="Haridas S."/>
            <person name="Kuo A."/>
            <person name="Salamov A."/>
            <person name="Ahrendt S.R."/>
            <person name="Lipzen A."/>
            <person name="Sullivan W."/>
            <person name="Andreopoulos W.B."/>
            <person name="Clum A."/>
            <person name="Lindquist E."/>
            <person name="Daum C."/>
            <person name="Ramamoorthy G.K."/>
            <person name="Gryganskyi A."/>
            <person name="Culley D."/>
            <person name="Magnuson J.K."/>
            <person name="James T.Y."/>
            <person name="O'Malley M.A."/>
            <person name="Stajich J.E."/>
            <person name="Spatafora J.W."/>
            <person name="Visel A."/>
            <person name="Grigoriev I.V."/>
        </authorList>
    </citation>
    <scope>NUCLEOTIDE SEQUENCE [LARGE SCALE GENOMIC DNA]</scope>
    <source>
        <strain evidence="3 4">NRRL 3116</strain>
    </source>
</reference>
<evidence type="ECO:0000313" key="3">
    <source>
        <dbReference type="EMBL" id="ORZ28379.1"/>
    </source>
</evidence>
<organism evidence="3 4">
    <name type="scientific">Lobosporangium transversale</name>
    <dbReference type="NCBI Taxonomy" id="64571"/>
    <lineage>
        <taxon>Eukaryota</taxon>
        <taxon>Fungi</taxon>
        <taxon>Fungi incertae sedis</taxon>
        <taxon>Mucoromycota</taxon>
        <taxon>Mortierellomycotina</taxon>
        <taxon>Mortierellomycetes</taxon>
        <taxon>Mortierellales</taxon>
        <taxon>Mortierellaceae</taxon>
        <taxon>Lobosporangium</taxon>
    </lineage>
</organism>
<protein>
    <submittedName>
        <fullName evidence="3">Uncharacterized protein</fullName>
    </submittedName>
</protein>
<proteinExistence type="predicted"/>
<feature type="region of interest" description="Disordered" evidence="1">
    <location>
        <begin position="181"/>
        <end position="204"/>
    </location>
</feature>
<keyword evidence="2" id="KW-0812">Transmembrane</keyword>
<feature type="transmembrane region" description="Helical" evidence="2">
    <location>
        <begin position="16"/>
        <end position="36"/>
    </location>
</feature>
<keyword evidence="2" id="KW-0472">Membrane</keyword>
<dbReference type="EMBL" id="MCFF01000002">
    <property type="protein sequence ID" value="ORZ28379.1"/>
    <property type="molecule type" value="Genomic_DNA"/>
</dbReference>
<dbReference type="InParanoid" id="A0A1Y2H1E7"/>
<feature type="transmembrane region" description="Helical" evidence="2">
    <location>
        <begin position="81"/>
        <end position="102"/>
    </location>
</feature>
<dbReference type="GeneID" id="33564512"/>
<evidence type="ECO:0000256" key="1">
    <source>
        <dbReference type="SAM" id="MobiDB-lite"/>
    </source>
</evidence>
<keyword evidence="2" id="KW-1133">Transmembrane helix</keyword>
<dbReference type="AlphaFoldDB" id="A0A1Y2H1E7"/>
<gene>
    <name evidence="3" type="ORF">BCR41DRAFT_345196</name>
</gene>
<dbReference type="Proteomes" id="UP000193648">
    <property type="component" value="Unassembled WGS sequence"/>
</dbReference>
<accession>A0A1Y2H1E7</accession>
<feature type="transmembrane region" description="Helical" evidence="2">
    <location>
        <begin position="135"/>
        <end position="157"/>
    </location>
</feature>
<evidence type="ECO:0000256" key="2">
    <source>
        <dbReference type="SAM" id="Phobius"/>
    </source>
</evidence>
<name>A0A1Y2H1E7_9FUNG</name>
<dbReference type="OrthoDB" id="2369779at2759"/>
<evidence type="ECO:0000313" key="4">
    <source>
        <dbReference type="Proteomes" id="UP000193648"/>
    </source>
</evidence>